<evidence type="ECO:0000313" key="2">
    <source>
        <dbReference type="Proteomes" id="UP000054217"/>
    </source>
</evidence>
<organism evidence="1 2">
    <name type="scientific">Pisolithus tinctorius Marx 270</name>
    <dbReference type="NCBI Taxonomy" id="870435"/>
    <lineage>
        <taxon>Eukaryota</taxon>
        <taxon>Fungi</taxon>
        <taxon>Dikarya</taxon>
        <taxon>Basidiomycota</taxon>
        <taxon>Agaricomycotina</taxon>
        <taxon>Agaricomycetes</taxon>
        <taxon>Agaricomycetidae</taxon>
        <taxon>Boletales</taxon>
        <taxon>Sclerodermatineae</taxon>
        <taxon>Pisolithaceae</taxon>
        <taxon>Pisolithus</taxon>
    </lineage>
</organism>
<proteinExistence type="predicted"/>
<protein>
    <submittedName>
        <fullName evidence="1">Uncharacterized protein</fullName>
    </submittedName>
</protein>
<dbReference type="Proteomes" id="UP000054217">
    <property type="component" value="Unassembled WGS sequence"/>
</dbReference>
<dbReference type="EMBL" id="KN831972">
    <property type="protein sequence ID" value="KIO04224.1"/>
    <property type="molecule type" value="Genomic_DNA"/>
</dbReference>
<reference evidence="2" key="2">
    <citation type="submission" date="2015-01" db="EMBL/GenBank/DDBJ databases">
        <title>Evolutionary Origins and Diversification of the Mycorrhizal Mutualists.</title>
        <authorList>
            <consortium name="DOE Joint Genome Institute"/>
            <consortium name="Mycorrhizal Genomics Consortium"/>
            <person name="Kohler A."/>
            <person name="Kuo A."/>
            <person name="Nagy L.G."/>
            <person name="Floudas D."/>
            <person name="Copeland A."/>
            <person name="Barry K.W."/>
            <person name="Cichocki N."/>
            <person name="Veneault-Fourrey C."/>
            <person name="LaButti K."/>
            <person name="Lindquist E.A."/>
            <person name="Lipzen A."/>
            <person name="Lundell T."/>
            <person name="Morin E."/>
            <person name="Murat C."/>
            <person name="Riley R."/>
            <person name="Ohm R."/>
            <person name="Sun H."/>
            <person name="Tunlid A."/>
            <person name="Henrissat B."/>
            <person name="Grigoriev I.V."/>
            <person name="Hibbett D.S."/>
            <person name="Martin F."/>
        </authorList>
    </citation>
    <scope>NUCLEOTIDE SEQUENCE [LARGE SCALE GENOMIC DNA]</scope>
    <source>
        <strain evidence="2">Marx 270</strain>
    </source>
</reference>
<evidence type="ECO:0000313" key="1">
    <source>
        <dbReference type="EMBL" id="KIO04224.1"/>
    </source>
</evidence>
<dbReference type="InParanoid" id="A0A0C3P9K2"/>
<accession>A0A0C3P9K2</accession>
<reference evidence="1 2" key="1">
    <citation type="submission" date="2014-04" db="EMBL/GenBank/DDBJ databases">
        <authorList>
            <consortium name="DOE Joint Genome Institute"/>
            <person name="Kuo A."/>
            <person name="Kohler A."/>
            <person name="Costa M.D."/>
            <person name="Nagy L.G."/>
            <person name="Floudas D."/>
            <person name="Copeland A."/>
            <person name="Barry K.W."/>
            <person name="Cichocki N."/>
            <person name="Veneault-Fourrey C."/>
            <person name="LaButti K."/>
            <person name="Lindquist E.A."/>
            <person name="Lipzen A."/>
            <person name="Lundell T."/>
            <person name="Morin E."/>
            <person name="Murat C."/>
            <person name="Sun H."/>
            <person name="Tunlid A."/>
            <person name="Henrissat B."/>
            <person name="Grigoriev I.V."/>
            <person name="Hibbett D.S."/>
            <person name="Martin F."/>
            <person name="Nordberg H.P."/>
            <person name="Cantor M.N."/>
            <person name="Hua S.X."/>
        </authorList>
    </citation>
    <scope>NUCLEOTIDE SEQUENCE [LARGE SCALE GENOMIC DNA]</scope>
    <source>
        <strain evidence="1 2">Marx 270</strain>
    </source>
</reference>
<dbReference type="HOGENOM" id="CLU_2050589_0_0_1"/>
<gene>
    <name evidence="1" type="ORF">M404DRAFT_556973</name>
</gene>
<name>A0A0C3P9K2_PISTI</name>
<keyword evidence="2" id="KW-1185">Reference proteome</keyword>
<sequence>MGMQTEDDAALHCRTSNRNVESASKAQRYRAYSTSISKNIYATSKMQSKYDVIGATSLKVYDTRCGIRRFVQCSKILIHPTRGVQKPKFSPPLLFSSLRVYVPVGGKPSVQSLLCSTQIA</sequence>
<dbReference type="AlphaFoldDB" id="A0A0C3P9K2"/>